<dbReference type="Pfam" id="PF12728">
    <property type="entry name" value="HTH_17"/>
    <property type="match status" value="1"/>
</dbReference>
<keyword evidence="3" id="KW-1185">Reference proteome</keyword>
<evidence type="ECO:0000259" key="1">
    <source>
        <dbReference type="Pfam" id="PF12728"/>
    </source>
</evidence>
<proteinExistence type="predicted"/>
<sequence>MYDDYNEILTVSQLAELLQIGLNTAYYLVNSGEIESFKVKNSYRVQRSAITDYIISRSKRKLGED</sequence>
<comment type="caution">
    <text evidence="2">The sequence shown here is derived from an EMBL/GenBank/DDBJ whole genome shotgun (WGS) entry which is preliminary data.</text>
</comment>
<protein>
    <submittedName>
        <fullName evidence="2">DNA-binding protein</fullName>
    </submittedName>
</protein>
<evidence type="ECO:0000313" key="3">
    <source>
        <dbReference type="Proteomes" id="UP000293142"/>
    </source>
</evidence>
<keyword evidence="2" id="KW-0238">DNA-binding</keyword>
<dbReference type="GO" id="GO:0003677">
    <property type="term" value="F:DNA binding"/>
    <property type="evidence" value="ECO:0007669"/>
    <property type="project" value="UniProtKB-KW"/>
</dbReference>
<dbReference type="OrthoDB" id="122388at2"/>
<dbReference type="AlphaFoldDB" id="A0A4Q9DWZ3"/>
<dbReference type="RefSeq" id="WP_131012479.1">
    <property type="nucleotide sequence ID" value="NZ_SIRE01000004.1"/>
</dbReference>
<gene>
    <name evidence="2" type="ORF">EYB31_06565</name>
</gene>
<dbReference type="EMBL" id="SIRE01000004">
    <property type="protein sequence ID" value="TBL80875.1"/>
    <property type="molecule type" value="Genomic_DNA"/>
</dbReference>
<dbReference type="InterPro" id="IPR010093">
    <property type="entry name" value="SinI_DNA-bd"/>
</dbReference>
<dbReference type="Proteomes" id="UP000293142">
    <property type="component" value="Unassembled WGS sequence"/>
</dbReference>
<evidence type="ECO:0000313" key="2">
    <source>
        <dbReference type="EMBL" id="TBL80875.1"/>
    </source>
</evidence>
<name>A0A4Q9DWZ3_9BACL</name>
<accession>A0A4Q9DWZ3</accession>
<dbReference type="InterPro" id="IPR041657">
    <property type="entry name" value="HTH_17"/>
</dbReference>
<dbReference type="NCBIfam" id="TIGR01764">
    <property type="entry name" value="excise"/>
    <property type="match status" value="1"/>
</dbReference>
<feature type="domain" description="Helix-turn-helix" evidence="1">
    <location>
        <begin position="9"/>
        <end position="57"/>
    </location>
</feature>
<organism evidence="2 3">
    <name type="scientific">Paenibacillus thalictri</name>
    <dbReference type="NCBI Taxonomy" id="2527873"/>
    <lineage>
        <taxon>Bacteria</taxon>
        <taxon>Bacillati</taxon>
        <taxon>Bacillota</taxon>
        <taxon>Bacilli</taxon>
        <taxon>Bacillales</taxon>
        <taxon>Paenibacillaceae</taxon>
        <taxon>Paenibacillus</taxon>
    </lineage>
</organism>
<reference evidence="2 3" key="1">
    <citation type="submission" date="2019-02" db="EMBL/GenBank/DDBJ databases">
        <title>Paenibacillus sp. nov., isolated from surface-sterilized tissue of Thalictrum simplex L.</title>
        <authorList>
            <person name="Tuo L."/>
        </authorList>
    </citation>
    <scope>NUCLEOTIDE SEQUENCE [LARGE SCALE GENOMIC DNA]</scope>
    <source>
        <strain evidence="2 3">N2SHLJ1</strain>
    </source>
</reference>